<evidence type="ECO:0000313" key="3">
    <source>
        <dbReference type="Proteomes" id="UP000807825"/>
    </source>
</evidence>
<protein>
    <submittedName>
        <fullName evidence="2">Uncharacterized protein</fullName>
    </submittedName>
</protein>
<evidence type="ECO:0000313" key="2">
    <source>
        <dbReference type="EMBL" id="MBI5249339.1"/>
    </source>
</evidence>
<comment type="caution">
    <text evidence="2">The sequence shown here is derived from an EMBL/GenBank/DDBJ whole genome shotgun (WGS) entry which is preliminary data.</text>
</comment>
<dbReference type="EMBL" id="JACRDE010000208">
    <property type="protein sequence ID" value="MBI5249339.1"/>
    <property type="molecule type" value="Genomic_DNA"/>
</dbReference>
<organism evidence="2 3">
    <name type="scientific">Desulfomonile tiedjei</name>
    <dbReference type="NCBI Taxonomy" id="2358"/>
    <lineage>
        <taxon>Bacteria</taxon>
        <taxon>Pseudomonadati</taxon>
        <taxon>Thermodesulfobacteriota</taxon>
        <taxon>Desulfomonilia</taxon>
        <taxon>Desulfomonilales</taxon>
        <taxon>Desulfomonilaceae</taxon>
        <taxon>Desulfomonile</taxon>
    </lineage>
</organism>
<dbReference type="AlphaFoldDB" id="A0A9D6V238"/>
<gene>
    <name evidence="2" type="ORF">HY912_07575</name>
</gene>
<proteinExistence type="predicted"/>
<dbReference type="Proteomes" id="UP000807825">
    <property type="component" value="Unassembled WGS sequence"/>
</dbReference>
<feature type="region of interest" description="Disordered" evidence="1">
    <location>
        <begin position="34"/>
        <end position="57"/>
    </location>
</feature>
<name>A0A9D6V238_9BACT</name>
<reference evidence="2" key="1">
    <citation type="submission" date="2020-07" db="EMBL/GenBank/DDBJ databases">
        <title>Huge and variable diversity of episymbiotic CPR bacteria and DPANN archaea in groundwater ecosystems.</title>
        <authorList>
            <person name="He C.Y."/>
            <person name="Keren R."/>
            <person name="Whittaker M."/>
            <person name="Farag I.F."/>
            <person name="Doudna J."/>
            <person name="Cate J.H.D."/>
            <person name="Banfield J.F."/>
        </authorList>
    </citation>
    <scope>NUCLEOTIDE SEQUENCE</scope>
    <source>
        <strain evidence="2">NC_groundwater_1664_Pr3_B-0.1um_52_9</strain>
    </source>
</reference>
<sequence length="57" mass="6671">MGDDRTICIICAWRQTCNKKFSMDGATTTRCPDYTRDVTLRNPEPDQKTEREEKESE</sequence>
<evidence type="ECO:0000256" key="1">
    <source>
        <dbReference type="SAM" id="MobiDB-lite"/>
    </source>
</evidence>
<accession>A0A9D6V238</accession>